<name>A0A669Q8T1_PHACC</name>
<evidence type="ECO:0000256" key="4">
    <source>
        <dbReference type="ARBA" id="ARBA00023170"/>
    </source>
</evidence>
<keyword evidence="1" id="KW-0732">Signal</keyword>
<keyword evidence="9" id="KW-1185">Reference proteome</keyword>
<keyword evidence="3" id="KW-1064">Adaptive immunity</keyword>
<dbReference type="PANTHER" id="PTHR19343">
    <property type="entry name" value="T CELL RECEPTOR ALPHA VARIABLE 1-2"/>
    <property type="match status" value="1"/>
</dbReference>
<protein>
    <recommendedName>
        <fullName evidence="7">Ig-like domain-containing protein</fullName>
    </recommendedName>
</protein>
<dbReference type="Ensembl" id="ENSPCLT00000022801.1">
    <property type="protein sequence ID" value="ENSPCLP00000017054.1"/>
    <property type="gene ID" value="ENSPCLG00000014196.1"/>
</dbReference>
<reference evidence="8" key="2">
    <citation type="submission" date="2025-09" db="UniProtKB">
        <authorList>
            <consortium name="Ensembl"/>
        </authorList>
    </citation>
    <scope>IDENTIFICATION</scope>
</reference>
<dbReference type="Gene3D" id="2.60.40.10">
    <property type="entry name" value="Immunoglobulins"/>
    <property type="match status" value="1"/>
</dbReference>
<dbReference type="Pfam" id="PF07686">
    <property type="entry name" value="V-set"/>
    <property type="match status" value="1"/>
</dbReference>
<dbReference type="PANTHER" id="PTHR19343:SF26">
    <property type="entry name" value="T CELL RECEPTOR ALPHA VARIABLE 1-1"/>
    <property type="match status" value="1"/>
</dbReference>
<dbReference type="GO" id="GO:0002250">
    <property type="term" value="P:adaptive immune response"/>
    <property type="evidence" value="ECO:0007669"/>
    <property type="project" value="UniProtKB-KW"/>
</dbReference>
<reference evidence="8" key="1">
    <citation type="submission" date="2025-08" db="UniProtKB">
        <authorList>
            <consortium name="Ensembl"/>
        </authorList>
    </citation>
    <scope>IDENTIFICATION</scope>
</reference>
<dbReference type="InterPro" id="IPR013783">
    <property type="entry name" value="Ig-like_fold"/>
</dbReference>
<dbReference type="InterPro" id="IPR051006">
    <property type="entry name" value="TCR_variable_domain"/>
</dbReference>
<keyword evidence="6" id="KW-1279">T cell receptor</keyword>
<accession>A0A669Q8T1</accession>
<proteinExistence type="predicted"/>
<dbReference type="AlphaFoldDB" id="A0A669Q8T1"/>
<dbReference type="SUPFAM" id="SSF48726">
    <property type="entry name" value="Immunoglobulin"/>
    <property type="match status" value="1"/>
</dbReference>
<dbReference type="SMART" id="SM00406">
    <property type="entry name" value="IGv"/>
    <property type="match status" value="1"/>
</dbReference>
<evidence type="ECO:0000256" key="6">
    <source>
        <dbReference type="ARBA" id="ARBA00043266"/>
    </source>
</evidence>
<organism evidence="8 9">
    <name type="scientific">Phasianus colchicus</name>
    <name type="common">Common pheasant</name>
    <dbReference type="NCBI Taxonomy" id="9054"/>
    <lineage>
        <taxon>Eukaryota</taxon>
        <taxon>Metazoa</taxon>
        <taxon>Chordata</taxon>
        <taxon>Craniata</taxon>
        <taxon>Vertebrata</taxon>
        <taxon>Euteleostomi</taxon>
        <taxon>Archelosauria</taxon>
        <taxon>Archosauria</taxon>
        <taxon>Dinosauria</taxon>
        <taxon>Saurischia</taxon>
        <taxon>Theropoda</taxon>
        <taxon>Coelurosauria</taxon>
        <taxon>Aves</taxon>
        <taxon>Neognathae</taxon>
        <taxon>Galloanserae</taxon>
        <taxon>Galliformes</taxon>
        <taxon>Phasianidae</taxon>
        <taxon>Phasianinae</taxon>
        <taxon>Phasianus</taxon>
    </lineage>
</organism>
<dbReference type="InterPro" id="IPR036179">
    <property type="entry name" value="Ig-like_dom_sf"/>
</dbReference>
<keyword evidence="2" id="KW-0391">Immunity</keyword>
<evidence type="ECO:0000313" key="8">
    <source>
        <dbReference type="Ensembl" id="ENSPCLP00000017054.1"/>
    </source>
</evidence>
<dbReference type="OMA" id="DQPTEMT"/>
<sequence>MHLGCGLLCSPGCQHNAMGQTIVSQQEGQVTVEEKNTFQTTCTYQTSYLNGLFWYQQKKGQVPQLVTYQAAAGSKHNGRFTTGLNTTGKNSLLQLAKVQLSDSALYLCAVQDTLVQGASLAVQQPQ</sequence>
<dbReference type="GO" id="GO:0042605">
    <property type="term" value="F:peptide antigen binding"/>
    <property type="evidence" value="ECO:0007669"/>
    <property type="project" value="TreeGrafter"/>
</dbReference>
<dbReference type="InterPro" id="IPR013106">
    <property type="entry name" value="Ig_V-set"/>
</dbReference>
<dbReference type="PROSITE" id="PS50835">
    <property type="entry name" value="IG_LIKE"/>
    <property type="match status" value="1"/>
</dbReference>
<dbReference type="Proteomes" id="UP000472261">
    <property type="component" value="Unplaced"/>
</dbReference>
<dbReference type="InterPro" id="IPR003599">
    <property type="entry name" value="Ig_sub"/>
</dbReference>
<dbReference type="GO" id="GO:0042101">
    <property type="term" value="C:T cell receptor complex"/>
    <property type="evidence" value="ECO:0007669"/>
    <property type="project" value="UniProtKB-KW"/>
</dbReference>
<evidence type="ECO:0000256" key="3">
    <source>
        <dbReference type="ARBA" id="ARBA00023130"/>
    </source>
</evidence>
<evidence type="ECO:0000256" key="2">
    <source>
        <dbReference type="ARBA" id="ARBA00022859"/>
    </source>
</evidence>
<evidence type="ECO:0000259" key="7">
    <source>
        <dbReference type="PROSITE" id="PS50835"/>
    </source>
</evidence>
<evidence type="ECO:0000313" key="9">
    <source>
        <dbReference type="Proteomes" id="UP000472261"/>
    </source>
</evidence>
<keyword evidence="5" id="KW-0393">Immunoglobulin domain</keyword>
<dbReference type="SMART" id="SM00409">
    <property type="entry name" value="IG"/>
    <property type="match status" value="1"/>
</dbReference>
<keyword evidence="4" id="KW-0675">Receptor</keyword>
<evidence type="ECO:0000256" key="1">
    <source>
        <dbReference type="ARBA" id="ARBA00022729"/>
    </source>
</evidence>
<evidence type="ECO:0000256" key="5">
    <source>
        <dbReference type="ARBA" id="ARBA00023319"/>
    </source>
</evidence>
<feature type="domain" description="Ig-like" evidence="7">
    <location>
        <begin position="11"/>
        <end position="121"/>
    </location>
</feature>
<dbReference type="InterPro" id="IPR007110">
    <property type="entry name" value="Ig-like_dom"/>
</dbReference>